<keyword evidence="1" id="KW-0812">Transmembrane</keyword>
<protein>
    <submittedName>
        <fullName evidence="2">Uncharacterized protein</fullName>
    </submittedName>
</protein>
<name>A0AAV4MT21_CAEEX</name>
<accession>A0AAV4MT21</accession>
<reference evidence="2 3" key="1">
    <citation type="submission" date="2021-06" db="EMBL/GenBank/DDBJ databases">
        <title>Caerostris extrusa draft genome.</title>
        <authorList>
            <person name="Kono N."/>
            <person name="Arakawa K."/>
        </authorList>
    </citation>
    <scope>NUCLEOTIDE SEQUENCE [LARGE SCALE GENOMIC DNA]</scope>
</reference>
<evidence type="ECO:0000256" key="1">
    <source>
        <dbReference type="SAM" id="Phobius"/>
    </source>
</evidence>
<gene>
    <name evidence="2" type="ORF">CEXT_528241</name>
</gene>
<dbReference type="Proteomes" id="UP001054945">
    <property type="component" value="Unassembled WGS sequence"/>
</dbReference>
<keyword evidence="1" id="KW-0472">Membrane</keyword>
<dbReference type="AlphaFoldDB" id="A0AAV4MT21"/>
<sequence>MAVTMEVKSNCVFNFFNVSIVVRLSIFLEGIFQMVLQNALPSQAGEHHSITALRGQKSYRFVTIVTLNSCQTKRYHNVSTEHVLWDRKHKIAQLLHIKYTVQTQQTIR</sequence>
<evidence type="ECO:0000313" key="3">
    <source>
        <dbReference type="Proteomes" id="UP001054945"/>
    </source>
</evidence>
<feature type="transmembrane region" description="Helical" evidence="1">
    <location>
        <begin position="12"/>
        <end position="32"/>
    </location>
</feature>
<dbReference type="EMBL" id="BPLR01020019">
    <property type="protein sequence ID" value="GIX74024.1"/>
    <property type="molecule type" value="Genomic_DNA"/>
</dbReference>
<evidence type="ECO:0000313" key="2">
    <source>
        <dbReference type="EMBL" id="GIX74024.1"/>
    </source>
</evidence>
<comment type="caution">
    <text evidence="2">The sequence shown here is derived from an EMBL/GenBank/DDBJ whole genome shotgun (WGS) entry which is preliminary data.</text>
</comment>
<organism evidence="2 3">
    <name type="scientific">Caerostris extrusa</name>
    <name type="common">Bark spider</name>
    <name type="synonym">Caerostris bankana</name>
    <dbReference type="NCBI Taxonomy" id="172846"/>
    <lineage>
        <taxon>Eukaryota</taxon>
        <taxon>Metazoa</taxon>
        <taxon>Ecdysozoa</taxon>
        <taxon>Arthropoda</taxon>
        <taxon>Chelicerata</taxon>
        <taxon>Arachnida</taxon>
        <taxon>Araneae</taxon>
        <taxon>Araneomorphae</taxon>
        <taxon>Entelegynae</taxon>
        <taxon>Araneoidea</taxon>
        <taxon>Araneidae</taxon>
        <taxon>Caerostris</taxon>
    </lineage>
</organism>
<proteinExistence type="predicted"/>
<keyword evidence="3" id="KW-1185">Reference proteome</keyword>
<keyword evidence="1" id="KW-1133">Transmembrane helix</keyword>